<comment type="similarity">
    <text evidence="2 6">Belongs to the group II decarboxylase family.</text>
</comment>
<keyword evidence="5 6" id="KW-0456">Lyase</keyword>
<evidence type="ECO:0000313" key="9">
    <source>
        <dbReference type="Proteomes" id="UP001165060"/>
    </source>
</evidence>
<dbReference type="InterPro" id="IPR015424">
    <property type="entry name" value="PyrdxlP-dep_Trfase"/>
</dbReference>
<evidence type="ECO:0000256" key="6">
    <source>
        <dbReference type="RuleBase" id="RU000382"/>
    </source>
</evidence>
<comment type="cofactor">
    <cofactor evidence="1 6">
        <name>pyridoxal 5'-phosphate</name>
        <dbReference type="ChEBI" id="CHEBI:597326"/>
    </cofactor>
</comment>
<evidence type="ECO:0000256" key="3">
    <source>
        <dbReference type="ARBA" id="ARBA00022793"/>
    </source>
</evidence>
<keyword evidence="3" id="KW-0210">Decarboxylase</keyword>
<dbReference type="InterPro" id="IPR015421">
    <property type="entry name" value="PyrdxlP-dep_Trfase_major"/>
</dbReference>
<dbReference type="Proteomes" id="UP001165060">
    <property type="component" value="Unassembled WGS sequence"/>
</dbReference>
<evidence type="ECO:0000313" key="8">
    <source>
        <dbReference type="EMBL" id="GMI40188.1"/>
    </source>
</evidence>
<dbReference type="Gene3D" id="3.40.640.10">
    <property type="entry name" value="Type I PLP-dependent aspartate aminotransferase-like (Major domain)"/>
    <property type="match status" value="1"/>
</dbReference>
<accession>A0ABQ6N4F8</accession>
<dbReference type="InterPro" id="IPR015422">
    <property type="entry name" value="PyrdxlP-dep_Trfase_small"/>
</dbReference>
<evidence type="ECO:0000256" key="5">
    <source>
        <dbReference type="ARBA" id="ARBA00023239"/>
    </source>
</evidence>
<feature type="compositionally biased region" description="Low complexity" evidence="7">
    <location>
        <begin position="1"/>
        <end position="11"/>
    </location>
</feature>
<dbReference type="Pfam" id="PF00282">
    <property type="entry name" value="Pyridoxal_deC"/>
    <property type="match status" value="1"/>
</dbReference>
<evidence type="ECO:0000256" key="1">
    <source>
        <dbReference type="ARBA" id="ARBA00001933"/>
    </source>
</evidence>
<reference evidence="8 9" key="1">
    <citation type="journal article" date="2023" name="Commun. Biol.">
        <title>Genome analysis of Parmales, the sister group of diatoms, reveals the evolutionary specialization of diatoms from phago-mixotrophs to photoautotrophs.</title>
        <authorList>
            <person name="Ban H."/>
            <person name="Sato S."/>
            <person name="Yoshikawa S."/>
            <person name="Yamada K."/>
            <person name="Nakamura Y."/>
            <person name="Ichinomiya M."/>
            <person name="Sato N."/>
            <person name="Blanc-Mathieu R."/>
            <person name="Endo H."/>
            <person name="Kuwata A."/>
            <person name="Ogata H."/>
        </authorList>
    </citation>
    <scope>NUCLEOTIDE SEQUENCE [LARGE SCALE GENOMIC DNA]</scope>
</reference>
<protein>
    <submittedName>
        <fullName evidence="8">Uncharacterized protein</fullName>
    </submittedName>
</protein>
<keyword evidence="4 6" id="KW-0663">Pyridoxal phosphate</keyword>
<dbReference type="PANTHER" id="PTHR11999">
    <property type="entry name" value="GROUP II PYRIDOXAL-5-PHOSPHATE DECARBOXYLASE"/>
    <property type="match status" value="1"/>
</dbReference>
<sequence length="495" mass="49805">MPAPSSSSAALPPAPSPASPLSPSPASAYLSLLPQASALSLAYLSQLFPSPSRPVAPPAAALAAALASLAKPLPASPSPGAEVLSSLSSLVSSACHLSSSPRYLAFVTGGATPLSLAAHWLVAAADQNAWSPATAPLLAGMEEVVVGWLAELLRLPAGSGGALCGGATLACAAALCAARDKVLADAGWDARKHGLCGAPAVRVYVGGGAHSSVFKALSIVGLGASPDAPHVTVLPALPSGAIDAAALPGIPPPAGPAIVLLQAGHVSTGAFDDFRAALAWARSGPADPWVHVDGAFGLWARASPSASVAALCDGAEGADSWSTDLHKALNVPYDSAFVCTRHPELLHAAMTCEAPYDGRGEGRGRRTAELQNSRFGRGAVAWAALQALGREGVGELVDRMCGLSKELAGKLEGGEGVRVLFQGFNQCLVRIAGGDGVTRAVVEDVVAGGEIFIGATAWEGLLAVRLSVCNWAMQLEDVEVAAAAILRSVDKVRAG</sequence>
<name>A0ABQ6N4F8_9STRA</name>
<keyword evidence="9" id="KW-1185">Reference proteome</keyword>
<organism evidence="8 9">
    <name type="scientific">Tetraparma gracilis</name>
    <dbReference type="NCBI Taxonomy" id="2962635"/>
    <lineage>
        <taxon>Eukaryota</taxon>
        <taxon>Sar</taxon>
        <taxon>Stramenopiles</taxon>
        <taxon>Ochrophyta</taxon>
        <taxon>Bolidophyceae</taxon>
        <taxon>Parmales</taxon>
        <taxon>Triparmaceae</taxon>
        <taxon>Tetraparma</taxon>
    </lineage>
</organism>
<dbReference type="SUPFAM" id="SSF53383">
    <property type="entry name" value="PLP-dependent transferases"/>
    <property type="match status" value="1"/>
</dbReference>
<dbReference type="EMBL" id="BRYB01000915">
    <property type="protein sequence ID" value="GMI40188.1"/>
    <property type="molecule type" value="Genomic_DNA"/>
</dbReference>
<feature type="compositionally biased region" description="Pro residues" evidence="7">
    <location>
        <begin position="12"/>
        <end position="23"/>
    </location>
</feature>
<dbReference type="InterPro" id="IPR010977">
    <property type="entry name" value="Aromatic_deC"/>
</dbReference>
<proteinExistence type="inferred from homology"/>
<dbReference type="PANTHER" id="PTHR11999:SF70">
    <property type="entry name" value="MIP05841P"/>
    <property type="match status" value="1"/>
</dbReference>
<dbReference type="Gene3D" id="3.90.1150.10">
    <property type="entry name" value="Aspartate Aminotransferase, domain 1"/>
    <property type="match status" value="1"/>
</dbReference>
<dbReference type="InterPro" id="IPR002129">
    <property type="entry name" value="PyrdxlP-dep_de-COase"/>
</dbReference>
<evidence type="ECO:0000256" key="2">
    <source>
        <dbReference type="ARBA" id="ARBA00009533"/>
    </source>
</evidence>
<comment type="caution">
    <text evidence="8">The sequence shown here is derived from an EMBL/GenBank/DDBJ whole genome shotgun (WGS) entry which is preliminary data.</text>
</comment>
<evidence type="ECO:0000256" key="4">
    <source>
        <dbReference type="ARBA" id="ARBA00022898"/>
    </source>
</evidence>
<gene>
    <name evidence="8" type="ORF">TeGR_g6877</name>
</gene>
<evidence type="ECO:0000256" key="7">
    <source>
        <dbReference type="SAM" id="MobiDB-lite"/>
    </source>
</evidence>
<feature type="region of interest" description="Disordered" evidence="7">
    <location>
        <begin position="1"/>
        <end position="23"/>
    </location>
</feature>